<feature type="non-terminal residue" evidence="1">
    <location>
        <position position="1"/>
    </location>
</feature>
<gene>
    <name evidence="1" type="primary">ORF122476</name>
</gene>
<name>A0A0B7AJG7_9EUPU</name>
<feature type="non-terminal residue" evidence="1">
    <location>
        <position position="202"/>
    </location>
</feature>
<dbReference type="AlphaFoldDB" id="A0A0B7AJG7"/>
<accession>A0A0B7AJG7</accession>
<evidence type="ECO:0000313" key="1">
    <source>
        <dbReference type="EMBL" id="CEK80742.1"/>
    </source>
</evidence>
<sequence length="202" mass="23388">SSKQEKDCLTYKCFTNNFKNTDHIKHICTEDDFSVIASSSEQHVQIVCDMTSFCDELSPHNSNYDELTCKKKFMKLITELLKHLQRCRRLILLTSSFLSRLNAGILYILARSFYTTTIKCKANLWLHQFVVLDDYLGVGPTLINHLTDTTDKLIDSEVNNRQTTVTEVLKFSSLLNDRKFVQFVTAYNNFTVTGFINKMLHH</sequence>
<reference evidence="1" key="1">
    <citation type="submission" date="2014-12" db="EMBL/GenBank/DDBJ databases">
        <title>Insight into the proteome of Arion vulgaris.</title>
        <authorList>
            <person name="Aradska J."/>
            <person name="Bulat T."/>
            <person name="Smidak R."/>
            <person name="Sarate P."/>
            <person name="Gangsoo J."/>
            <person name="Sialana F."/>
            <person name="Bilban M."/>
            <person name="Lubec G."/>
        </authorList>
    </citation>
    <scope>NUCLEOTIDE SEQUENCE</scope>
    <source>
        <tissue evidence="1">Skin</tissue>
    </source>
</reference>
<proteinExistence type="predicted"/>
<dbReference type="EMBL" id="HACG01033877">
    <property type="protein sequence ID" value="CEK80742.1"/>
    <property type="molecule type" value="Transcribed_RNA"/>
</dbReference>
<organism evidence="1">
    <name type="scientific">Arion vulgaris</name>
    <dbReference type="NCBI Taxonomy" id="1028688"/>
    <lineage>
        <taxon>Eukaryota</taxon>
        <taxon>Metazoa</taxon>
        <taxon>Spiralia</taxon>
        <taxon>Lophotrochozoa</taxon>
        <taxon>Mollusca</taxon>
        <taxon>Gastropoda</taxon>
        <taxon>Heterobranchia</taxon>
        <taxon>Euthyneura</taxon>
        <taxon>Panpulmonata</taxon>
        <taxon>Eupulmonata</taxon>
        <taxon>Stylommatophora</taxon>
        <taxon>Helicina</taxon>
        <taxon>Arionoidea</taxon>
        <taxon>Arionidae</taxon>
        <taxon>Arion</taxon>
    </lineage>
</organism>
<protein>
    <submittedName>
        <fullName evidence="1">Uncharacterized protein</fullName>
    </submittedName>
</protein>